<organism evidence="2 3">
    <name type="scientific">Giardia muris</name>
    <dbReference type="NCBI Taxonomy" id="5742"/>
    <lineage>
        <taxon>Eukaryota</taxon>
        <taxon>Metamonada</taxon>
        <taxon>Diplomonadida</taxon>
        <taxon>Hexamitidae</taxon>
        <taxon>Giardiinae</taxon>
        <taxon>Giardia</taxon>
    </lineage>
</organism>
<gene>
    <name evidence="2" type="ORF">GMRT_15879</name>
</gene>
<dbReference type="OrthoDB" id="10254707at2759"/>
<dbReference type="EMBL" id="VDLU01000001">
    <property type="protein sequence ID" value="TNJ29927.1"/>
    <property type="molecule type" value="Genomic_DNA"/>
</dbReference>
<evidence type="ECO:0000313" key="2">
    <source>
        <dbReference type="EMBL" id="TNJ29927.1"/>
    </source>
</evidence>
<evidence type="ECO:0000256" key="1">
    <source>
        <dbReference type="SAM" id="MobiDB-lite"/>
    </source>
</evidence>
<keyword evidence="3" id="KW-1185">Reference proteome</keyword>
<reference evidence="2 3" key="1">
    <citation type="submission" date="2019-05" db="EMBL/GenBank/DDBJ databases">
        <title>The compact genome of Giardia muris reveals important steps in the evolution of intestinal protozoan parasites.</title>
        <authorList>
            <person name="Xu F."/>
            <person name="Jimenez-Gonzalez A."/>
            <person name="Einarsson E."/>
            <person name="Astvaldsson A."/>
            <person name="Peirasmaki D."/>
            <person name="Eckmann L."/>
            <person name="Andersson J.O."/>
            <person name="Svard S.G."/>
            <person name="Jerlstrom-Hultqvist J."/>
        </authorList>
    </citation>
    <scope>NUCLEOTIDE SEQUENCE [LARGE SCALE GENOMIC DNA]</scope>
    <source>
        <strain evidence="2 3">Roberts-Thomson</strain>
    </source>
</reference>
<feature type="region of interest" description="Disordered" evidence="1">
    <location>
        <begin position="2938"/>
        <end position="2961"/>
    </location>
</feature>
<evidence type="ECO:0000313" key="3">
    <source>
        <dbReference type="Proteomes" id="UP000315496"/>
    </source>
</evidence>
<sequence length="4210" mass="475788">MTTTATILCDVRERIMWIQGFIQNGRPPGPPYVSVREAYYALDRRVLQLLASIPVAQLFSFIFQQWSGVWAETGKELKGDVTSNRFQGASFFEDSRKDVPGVLPDPQGYFYSLLWEKAYEMYSAEARAFIRESDGDGTSFGVFAAFAYNSRVHPVIRQRMAILLRLYITLDADSRENPNTPQGSPTSPDSMQTGHKVTRDFFTQLSYHLSTRAGRKVDREFVLIPFFEVLHLYPHRLISILCQNHVLEKCVTVCLRATICTALARTLAYASHKKDHITAKKVVGYVNSRLGTLRAIEMRTPYAVFGLFAEMCCYSEEFRRSTDCKGLFTRWRSDTPVQLRLIYLVRIITHLHFNVDMFYDDLQEYIDGIDSYATQHINLFHQCDNESGQYGNLDPRHGWLLCEFLDGWKSLSFQSANNRVDDCKPLCDCIFYSDEDPHLYFSDIDLAYLDSSDSRLPVSFPSASKQREWVSIHRQYPYMNARYIRNTYFFTIPKAFGKKETAWKFSRECLNYIRYLFSLLPRRFSTYLLCKELQVGDSYVYIMRDLFPSLADETASRDTPESDTGKTALRARLEEAREKVKRTVGMIGLYINNQAHNPKAGYKPPEGIEMERIYLLMMITVSCYYKCERSSPQYFHPPYIDEDLYFLLRAYLASPQNINVTLFYYARRCFNLRTLEEIILPGLTGYHGYFRRSVQVPIEGVHDEHPLVPMTAHLLSDNFDYRVSDTVCRRTLSTRYVIVDKMRVPTNLALARATALATRREGVSTLDIGGNTVEVNSHDPTEGNERRSLMGNYGMRAVPRLFFEKDNLLNDTWTLDTNEHERVNMSILHKTNNYYYIAHPVFIDCIDYLFRFEDFQESWLNLLYQNSADSDAEFLKEIAARCKPIKSQEDMARKVTLLIDAVLVILKTMRSAYPIYLNELRENEHESYASTIKKQDESLIDNVISHTRIYSQSSLIDDIPQVASTSSPASQASEFLISKGWHPSGDTESGTEPDEAYPPNPLDEYLDEGETALQRSTVNIPTVMYTHVVDTSLSLNRSSRLLQLYDLYLSCTAAYPDAAIPMSHVAGACELFIPAKYTIHFLHSNIKLQALLFSLQLLLDRTLPALCENEYVLRSLGLLEGALFGFCLCVPYQSPLILSFLSYIERFMARLSLPERLTRNLIVDLDKGVELVKDSEENEEADETGQNRYHYQPIYQYITAFSNESMELMHTVLAQRRSPHLHDTRDQRKEDDRRMRIQEIITSITSGGANTNSMHYFILNLLKKMHSPTFLTCFPGQTHGLFLSLVDQIEVIASHTTLERIQLANALSLEYTLLHTLYYPQELLRLYARFAPEDLHTLLQYHVGAVDSISHTNIVSVYFFKTAQNKAAQRASYLLPWLSTLFSQTPLCVLYSLGRVKCVLDTISRHRGGGEFTVRTVESLEMTYDRVVLDQYMDTETNIPGYVTDATGCLTLANYRIQHAPALNDTSSATSVHVSMPTPSGQVARRLGISPYAHSFEETSTPTVTEPSLEYRNSLLYELDLKRFCDTVYDEIITAYLDSKSIGNEARTALAYLPAPPRPPAPNIRDQMNPSTIGADPTDASIRSSFGHNNASTISGSDWNPFLNKNLIITAAFALQGGADWTFTLTTDEIIRRAIVRGYAIPAKFGLSDKLEEHGFYLENDGAPGLSMVTPAYQSDKLTVGKIQMCKPFVIARQGQRRFRMLGSVLPENMFRSLSPTSSGSLQLSQSVDAENEPFETHAAGLLTNFLFYLKCMGTPAIFYLVMAAHLAQNCTDEELQHHELEISLLICIDQILNIWSDLLLFLPHFDFLMNAVFPWNDEVRQVNTSLLRDLLELEIAATNNDASVHDLAAILNAARKTPSKPTLFAAVRQAFGTTLLNGIPSEKIALTLLQGKPFTYVAFKRRALVVLTYFSQPDFLLLMQKLYDRVSRLVVSTRDRLWTHAYLYQHIMELCVKVKMVLFRLSQARACANYLHDYLRHPIVVQQFSRLSIMQTRILRNGAKEYEARLRMVLASAPNTPEDSDLQTRIALARERVNYVSCAPRLAVVSGGLLSDIFFSFNLFEFMRHHDRNPSGLSDLQLHEVDSVIDEPIGEANTPITNSDNHSVVYEESQQEVVEESYLSFGTQNSDRDFVAQCITHLPAIYRLSADKRVENFIHNIEETIRNVYMDFNRGALPTGPLGFPVINSNGQPTGERISVCCKHQDYSSFGIWLSNLIQIISDFFSGLRTFDSVIYLVSILTSRLDRASGEVVFLHSDGFLNIGTETAALEAVHFSNLRYFMAHYSASTNEAWDLVWVQSCDDIDTPSASETSDRSRARTRASSFAQSDSRLPSNLAMYSNVYQPALLEESISLERSVAQPRPQLESSGPRIAALAEQMTSVLILLGLLNVIGKDAFAALNEPQVILKTTVDELLSLVPMNTVQPSQAVRSLDDQTFDNARTVPLSQPDITRQKSRSTFFERTTPASDEKRARLRHGSLMGLTDTELGIGSVRLTAPAPQISATVIHRKRGNTESGMDFDNVYASGLTGSMSDISHNEDERPSTPPTASTTCFFDDLALFQKLFSQLISITEYRRLEARALNNYALMSCIDGFTRNTMVACPSVCALLALVTLLLQSKSLFYKDIGEKLAILLTRGHSNSLTPQWADLLSMAPEALLPRRSQMMSILDTSFEENNLSEALVERYKGVLTNFCEHLSQRCAFIAPELLRVSEKFSGTLTKTSSDSFLFPMRYICGQFTQRYFYMRLENVYEEEGNYLAMICNRPVTSELAYIASAPAQLLMQHAAPLGSHLSMSTLEGPPAGLQYQAGVGIIPHRNYALSAAFLTNFLKFSNQIQSVVQTFSSFVEGSYVSAIIGKLVVLLSRNILSGNNNVGTPWSHLTAVRQHIERTLRSDPALLVVDSIPRPDLLTPLIDSLLMYACPFATLQRRHSIFTLNTLQRQTSERELNTRTKSPSTGQPSNTSPSELSIVGEDLKLMSGYHATSHFQPLQSIVHFRQGLQHFSAGNTTEFYVIGRQDDVARCSSQLERESTDGSLTSNQIIYNIIKEMTRRSAAKIFGKIRRFVSIYSEGYLSLRGELYQSPLLFSTFPLQFSLAHIAKKLLANALHIEFEDAKDFCRRQDICTQEDGIITWKITGVDYHSLSDSMHRSRASRHSQDSNMGSDETSKEAHYLDSMIESLVFLFTSPYMKDLQPDGACFVVLQKDEVRDLLPHEPLGGHLLPQRTGSFTESFVTSSVAPDIRSRHIISRPLSPTQSTLLPEGHIDSCSLTTTVTTSMVHMRSTSGPLTNGSVVHNPSTDLRALRFGEPPVTPSDSLSCTSSSMHVEEVLPTPTSARNTAIFTSHPATPRYSGQVEAATPLVYQSVELSRADSQTALQSLIGSLTHELGRHQDGDVQEYVRRMLSQQIHERPCEFDLMSLSVYDAPRSEFRRYYKYIFNTDTEVSTELLTNFYRALGTRYLDDHFLPRVLCFSVIVALDSSVTMPTVEAGAPWLLPTRRVINGTTQVAQMNDFITSTSSTQGPQRGLDGIAIMYDPPAIEPPRLVSFNCFNLKSLQIRCDILEHTILPAARAQLFTTAYFMGRFRVMINDIGRARRHSLCTAHRLSDPDDAAISKALNVAEEPSSHTVIPEYPMTTTAWSELTDEQTALFQQHAQHLMDLLATSTMVLDHLHCLAMNAAIVQGNYCSEISFRILDQVRSALLHETLILIYIYFECRVLVESPQLLPRWNAHSARLKSTLAKVIASQLLSSVPLLHYNGLSILNAFLGLTTVYGSKTEFYHSVLKRVLKYICRIGGDQGETASQSNEDTYSTYIFHLLACSLAMALAHIMTQPVLYRKLYQSMRVPHLDINPVLKRPDQLQALAGQYRAILNEKDRILGELGRPIDTFAILNKARVSVASASPTVASVREYTTSLAGQIASDSIKNVYYYNGEYTHIIEMHACVSLFLQIELESSEYNLLPVRAEGINVLLHPYLTIWAEVLPTRRGRLIRNILLAVELLRLTFVRARGLHSTQVLFQNDISHFQRSPFEDIVWRLIWADLLDDEFEAFPNNDLPTAERLVWLALTYRDVEAEPPVVLIEDCDTEAPPTMKVEDTDVDQIVFLLLILCYSGRVYEIPAALILLEFSRRVRIRGIPAFFQRLQAYGKGIPYAVKNRGWDETPQQLLPVTIAILDHCFSGRSGLPDNIFLLPNFGTTSQILHYCFELPRAVFSRYALIDL</sequence>
<proteinExistence type="predicted"/>
<name>A0A4Z1T9S8_GIAMU</name>
<dbReference type="VEuPathDB" id="GiardiaDB:GMRT_15879"/>
<feature type="region of interest" description="Disordered" evidence="1">
    <location>
        <begin position="769"/>
        <end position="788"/>
    </location>
</feature>
<dbReference type="Proteomes" id="UP000315496">
    <property type="component" value="Chromosome 1"/>
</dbReference>
<feature type="compositionally biased region" description="Basic and acidic residues" evidence="1">
    <location>
        <begin position="776"/>
        <end position="788"/>
    </location>
</feature>
<feature type="compositionally biased region" description="Polar residues" evidence="1">
    <location>
        <begin position="2945"/>
        <end position="2961"/>
    </location>
</feature>
<feature type="region of interest" description="Disordered" evidence="1">
    <location>
        <begin position="981"/>
        <end position="1003"/>
    </location>
</feature>
<protein>
    <submittedName>
        <fullName evidence="2">Uncharacterized protein</fullName>
    </submittedName>
</protein>
<feature type="region of interest" description="Disordered" evidence="1">
    <location>
        <begin position="2303"/>
        <end position="2323"/>
    </location>
</feature>
<comment type="caution">
    <text evidence="2">The sequence shown here is derived from an EMBL/GenBank/DDBJ whole genome shotgun (WGS) entry which is preliminary data.</text>
</comment>
<accession>A0A4Z1T9S8</accession>